<evidence type="ECO:0000313" key="2">
    <source>
        <dbReference type="Proteomes" id="UP000805649"/>
    </source>
</evidence>
<name>A0ACC3YLN5_COLTU</name>
<accession>A0ACC3YLN5</accession>
<proteinExistence type="predicted"/>
<reference evidence="1 2" key="1">
    <citation type="journal article" date="2020" name="Phytopathology">
        <title>Genome Sequence Resources of Colletotrichum truncatum, C. plurivorum, C. musicola, and C. sojae: Four Species Pathogenic to Soybean (Glycine max).</title>
        <authorList>
            <person name="Rogerio F."/>
            <person name="Boufleur T.R."/>
            <person name="Ciampi-Guillardi M."/>
            <person name="Sukno S.A."/>
            <person name="Thon M.R."/>
            <person name="Massola Junior N.S."/>
            <person name="Baroncelli R."/>
        </authorList>
    </citation>
    <scope>NUCLEOTIDE SEQUENCE [LARGE SCALE GENOMIC DNA]</scope>
    <source>
        <strain evidence="1 2">CMES1059</strain>
    </source>
</reference>
<organism evidence="1 2">
    <name type="scientific">Colletotrichum truncatum</name>
    <name type="common">Anthracnose fungus</name>
    <name type="synonym">Colletotrichum capsici</name>
    <dbReference type="NCBI Taxonomy" id="5467"/>
    <lineage>
        <taxon>Eukaryota</taxon>
        <taxon>Fungi</taxon>
        <taxon>Dikarya</taxon>
        <taxon>Ascomycota</taxon>
        <taxon>Pezizomycotina</taxon>
        <taxon>Sordariomycetes</taxon>
        <taxon>Hypocreomycetidae</taxon>
        <taxon>Glomerellales</taxon>
        <taxon>Glomerellaceae</taxon>
        <taxon>Colletotrichum</taxon>
        <taxon>Colletotrichum truncatum species complex</taxon>
    </lineage>
</organism>
<protein>
    <submittedName>
        <fullName evidence="1">Uncharacterized protein</fullName>
    </submittedName>
</protein>
<evidence type="ECO:0000313" key="1">
    <source>
        <dbReference type="EMBL" id="KAL0932815.1"/>
    </source>
</evidence>
<comment type="caution">
    <text evidence="1">The sequence shown here is derived from an EMBL/GenBank/DDBJ whole genome shotgun (WGS) entry which is preliminary data.</text>
</comment>
<gene>
    <name evidence="1" type="ORF">CTRU02_211778</name>
</gene>
<keyword evidence="2" id="KW-1185">Reference proteome</keyword>
<sequence length="379" mass="41370">MSYIEVIEDGGPPGIAPRGQAVIVCSAITAALSGVIVGLRFFARLSPARLLGKEDWCILIAWVWSVLEAIGMCIQVRTGMGERFYTLSLYQQQTFFKWSYITIIFYNCGLAFVKVSILLLYLRVLRDLQYRKACYVALCFVILVSLWAIISSIVACVPIQRNWDLSVPGRCIDRGAHWFGNAGLNIATDFTILILPLPILPKIKQPRQQKIGLYLIFALGFFVCIVSILRIPSLVAAQNSTDPTYDSPGIAQWSVVELNTAIVCASLITLKPLATRFCPRIMGLLGSDNGLQRGAQSGSGNDAAPATVGSRKSGLRVHHTTISDGSMIQLHHDPLGATSAAENQNSRQSFVEPSDVEQGLNPIMVQESPAAKKSDVIDT</sequence>
<dbReference type="Proteomes" id="UP000805649">
    <property type="component" value="Unassembled WGS sequence"/>
</dbReference>
<dbReference type="EMBL" id="VUJX02000008">
    <property type="protein sequence ID" value="KAL0932815.1"/>
    <property type="molecule type" value="Genomic_DNA"/>
</dbReference>